<dbReference type="AlphaFoldDB" id="A0A1E3QMM6"/>
<dbReference type="Proteomes" id="UP000094336">
    <property type="component" value="Unassembled WGS sequence"/>
</dbReference>
<accession>A0A1E3QMM6</accession>
<dbReference type="RefSeq" id="XP_018984216.1">
    <property type="nucleotide sequence ID" value="XM_019129411.1"/>
</dbReference>
<protein>
    <submittedName>
        <fullName evidence="1">Uncharacterized protein</fullName>
    </submittedName>
</protein>
<evidence type="ECO:0000313" key="2">
    <source>
        <dbReference type="Proteomes" id="UP000094336"/>
    </source>
</evidence>
<reference evidence="2" key="1">
    <citation type="submission" date="2016-05" db="EMBL/GenBank/DDBJ databases">
        <title>Comparative genomics of biotechnologically important yeasts.</title>
        <authorList>
            <consortium name="DOE Joint Genome Institute"/>
            <person name="Riley R."/>
            <person name="Haridas S."/>
            <person name="Wolfe K.H."/>
            <person name="Lopes M.R."/>
            <person name="Hittinger C.T."/>
            <person name="Goker M."/>
            <person name="Salamov A."/>
            <person name="Wisecaver J."/>
            <person name="Long T.M."/>
            <person name="Aerts A.L."/>
            <person name="Barry K."/>
            <person name="Choi C."/>
            <person name="Clum A."/>
            <person name="Coughlan A.Y."/>
            <person name="Deshpande S."/>
            <person name="Douglass A.P."/>
            <person name="Hanson S.J."/>
            <person name="Klenk H.-P."/>
            <person name="Labutti K."/>
            <person name="Lapidus A."/>
            <person name="Lindquist E."/>
            <person name="Lipzen A."/>
            <person name="Meier-Kolthoff J.P."/>
            <person name="Ohm R.A."/>
            <person name="Otillar R.P."/>
            <person name="Pangilinan J."/>
            <person name="Peng Y."/>
            <person name="Rokas A."/>
            <person name="Rosa C.A."/>
            <person name="Scheuner C."/>
            <person name="Sibirny A.A."/>
            <person name="Slot J.C."/>
            <person name="Stielow J.B."/>
            <person name="Sun H."/>
            <person name="Kurtzman C.P."/>
            <person name="Blackwell M."/>
            <person name="Grigoriev I.V."/>
            <person name="Jeffries T.W."/>
        </authorList>
    </citation>
    <scope>NUCLEOTIDE SEQUENCE [LARGE SCALE GENOMIC DNA]</scope>
    <source>
        <strain evidence="2">NRRL Y-12698</strain>
    </source>
</reference>
<sequence length="56" mass="6410">MTSYLLTKRTYIHFGCRLNEENSDSTEPLLIISTLEFYPSASFVSTTFSPLLLIFT</sequence>
<dbReference type="EMBL" id="KV454434">
    <property type="protein sequence ID" value="ODQ78888.1"/>
    <property type="molecule type" value="Genomic_DNA"/>
</dbReference>
<name>A0A1E3QMM6_9ASCO</name>
<proteinExistence type="predicted"/>
<dbReference type="GeneID" id="30147264"/>
<gene>
    <name evidence="1" type="ORF">BABINDRAFT_162556</name>
</gene>
<keyword evidence="2" id="KW-1185">Reference proteome</keyword>
<organism evidence="1 2">
    <name type="scientific">Babjeviella inositovora NRRL Y-12698</name>
    <dbReference type="NCBI Taxonomy" id="984486"/>
    <lineage>
        <taxon>Eukaryota</taxon>
        <taxon>Fungi</taxon>
        <taxon>Dikarya</taxon>
        <taxon>Ascomycota</taxon>
        <taxon>Saccharomycotina</taxon>
        <taxon>Pichiomycetes</taxon>
        <taxon>Serinales incertae sedis</taxon>
        <taxon>Babjeviella</taxon>
    </lineage>
</organism>
<evidence type="ECO:0000313" key="1">
    <source>
        <dbReference type="EMBL" id="ODQ78888.1"/>
    </source>
</evidence>